<dbReference type="Proteomes" id="UP000240988">
    <property type="component" value="Unassembled WGS sequence"/>
</dbReference>
<evidence type="ECO:0000313" key="5">
    <source>
        <dbReference type="Proteomes" id="UP000240988"/>
    </source>
</evidence>
<keyword evidence="4" id="KW-0449">Lipoprotein</keyword>
<dbReference type="InterPro" id="IPR043724">
    <property type="entry name" value="DUF5666"/>
</dbReference>
<feature type="region of interest" description="Disordered" evidence="1">
    <location>
        <begin position="227"/>
        <end position="248"/>
    </location>
</feature>
<protein>
    <submittedName>
        <fullName evidence="4">27 kDa lipoprotein antigen</fullName>
    </submittedName>
</protein>
<dbReference type="Pfam" id="PF18914">
    <property type="entry name" value="DUF5666"/>
    <property type="match status" value="1"/>
</dbReference>
<feature type="domain" description="DUF5666" evidence="3">
    <location>
        <begin position="156"/>
        <end position="225"/>
    </location>
</feature>
<feature type="region of interest" description="Disordered" evidence="1">
    <location>
        <begin position="31"/>
        <end position="62"/>
    </location>
</feature>
<sequence>MPAISQTSRRARFALVAVSAATALSVAACGSSNTASPQSAAPAPNGSGAPSTSASPPANGHARVSGLIASVSGNAAQVTRQKGNATVDFTPSTKVTEVTAGSLTDVTTGSCVSVRPTHGEPQGAQPVTAAAVRVTQTADGKCPQGAAPGTKHPGIQGPVAAVSGNTINVSTPGAGGNNGQTAVTVNDQTRYSKQTPGSTQSIAQGQCLTAQGSLDTGGALQATTINLRPARNGNCPGEGGKPAHGHGG</sequence>
<dbReference type="RefSeq" id="WP_077089718.1">
    <property type="nucleotide sequence ID" value="NZ_LT721901.1"/>
</dbReference>
<dbReference type="AlphaFoldDB" id="A0A2U3P052"/>
<dbReference type="STRING" id="1841860.GCA_900157375_04978"/>
<dbReference type="OrthoDB" id="4762103at2"/>
<feature type="chain" id="PRO_5038907012" evidence="2">
    <location>
        <begin position="29"/>
        <end position="248"/>
    </location>
</feature>
<dbReference type="EMBL" id="FUFA01000005">
    <property type="protein sequence ID" value="SPM37132.1"/>
    <property type="molecule type" value="Genomic_DNA"/>
</dbReference>
<evidence type="ECO:0000313" key="4">
    <source>
        <dbReference type="EMBL" id="SPM37132.1"/>
    </source>
</evidence>
<evidence type="ECO:0000259" key="3">
    <source>
        <dbReference type="Pfam" id="PF18914"/>
    </source>
</evidence>
<proteinExistence type="predicted"/>
<keyword evidence="5" id="KW-1185">Reference proteome</keyword>
<feature type="signal peptide" evidence="2">
    <location>
        <begin position="1"/>
        <end position="28"/>
    </location>
</feature>
<evidence type="ECO:0000256" key="2">
    <source>
        <dbReference type="SAM" id="SignalP"/>
    </source>
</evidence>
<accession>A0A2U3P052</accession>
<gene>
    <name evidence="4" type="ORF">MRAB57_4975</name>
</gene>
<organism evidence="4 5">
    <name type="scientific">Mycobacterium rhizamassiliense</name>
    <dbReference type="NCBI Taxonomy" id="1841860"/>
    <lineage>
        <taxon>Bacteria</taxon>
        <taxon>Bacillati</taxon>
        <taxon>Actinomycetota</taxon>
        <taxon>Actinomycetes</taxon>
        <taxon>Mycobacteriales</taxon>
        <taxon>Mycobacteriaceae</taxon>
        <taxon>Mycobacterium</taxon>
    </lineage>
</organism>
<reference evidence="4 5" key="1">
    <citation type="submission" date="2017-01" db="EMBL/GenBank/DDBJ databases">
        <authorList>
            <consortium name="Urmite Genomes"/>
        </authorList>
    </citation>
    <scope>NUCLEOTIDE SEQUENCE [LARGE SCALE GENOMIC DNA]</scope>
    <source>
        <strain evidence="4 5">AB57</strain>
    </source>
</reference>
<feature type="compositionally biased region" description="Low complexity" evidence="1">
    <location>
        <begin position="31"/>
        <end position="60"/>
    </location>
</feature>
<name>A0A2U3P052_9MYCO</name>
<evidence type="ECO:0000256" key="1">
    <source>
        <dbReference type="SAM" id="MobiDB-lite"/>
    </source>
</evidence>
<keyword evidence="2" id="KW-0732">Signal</keyword>